<dbReference type="InterPro" id="IPR004332">
    <property type="entry name" value="Transposase_MuDR"/>
</dbReference>
<dbReference type="OrthoDB" id="1938144at2759"/>
<reference evidence="6 7" key="1">
    <citation type="submission" date="2019-08" db="EMBL/GenBank/DDBJ databases">
        <title>Draft genome sequences of two oriental melons (Cucumis melo L. var makuwa).</title>
        <authorList>
            <person name="Kwon S.-Y."/>
        </authorList>
    </citation>
    <scope>NUCLEOTIDE SEQUENCE [LARGE SCALE GENOMIC DNA]</scope>
    <source>
        <strain evidence="7">cv. SW 3</strain>
        <tissue evidence="6">Leaf</tissue>
    </source>
</reference>
<keyword evidence="1" id="KW-0479">Metal-binding</keyword>
<gene>
    <name evidence="6" type="ORF">E6C27_scaffold318G001000</name>
</gene>
<evidence type="ECO:0000256" key="3">
    <source>
        <dbReference type="ARBA" id="ARBA00022833"/>
    </source>
</evidence>
<dbReference type="AlphaFoldDB" id="A0A5A7UHL3"/>
<dbReference type="Pfam" id="PF10551">
    <property type="entry name" value="MULE"/>
    <property type="match status" value="1"/>
</dbReference>
<dbReference type="Pfam" id="PF03108">
    <property type="entry name" value="DBD_Tnp_Mut"/>
    <property type="match status" value="1"/>
</dbReference>
<organism evidence="6 7">
    <name type="scientific">Cucumis melo var. makuwa</name>
    <name type="common">Oriental melon</name>
    <dbReference type="NCBI Taxonomy" id="1194695"/>
    <lineage>
        <taxon>Eukaryota</taxon>
        <taxon>Viridiplantae</taxon>
        <taxon>Streptophyta</taxon>
        <taxon>Embryophyta</taxon>
        <taxon>Tracheophyta</taxon>
        <taxon>Spermatophyta</taxon>
        <taxon>Magnoliopsida</taxon>
        <taxon>eudicotyledons</taxon>
        <taxon>Gunneridae</taxon>
        <taxon>Pentapetalae</taxon>
        <taxon>rosids</taxon>
        <taxon>fabids</taxon>
        <taxon>Cucurbitales</taxon>
        <taxon>Cucurbitaceae</taxon>
        <taxon>Benincaseae</taxon>
        <taxon>Cucumis</taxon>
    </lineage>
</organism>
<protein>
    <recommendedName>
        <fullName evidence="5">SWIM-type domain-containing protein</fullName>
    </recommendedName>
</protein>
<evidence type="ECO:0000313" key="7">
    <source>
        <dbReference type="Proteomes" id="UP000321393"/>
    </source>
</evidence>
<dbReference type="STRING" id="1194695.A0A5A7UHL3"/>
<sequence length="605" mass="70288">MSLRPEDLIILEPANHGDSDIDVEVDELFGNEENMEEENERIPSEIFTQIDWDITNSVCEQGSTLANRDESVDTSCLIQKGMLFDCKEDLQLAVKKYCVTQHYEIVVVESNQNIWSVRCKQWSNGCNWRLRGSRRKSHGLFEISRLEGEHSFKADPSVTVSVLMEMIKQQYGTRVDWFFLPSDVFGTTIFGRVFWAFGPAIEGLKYCRPLIQIDGTHLYGKYKGKMLTVLSIDANGHIFPLAFAIVEGENASSWSWFLYALRQYVTDQDGICLISDRHRGILSAINNEEIGWSEPRAFHRYCLRHVASNFNNKYKSKQLKDLVFRAGNQHQRRKFIRNMKEIKQLNPECLEFFEDIDLQKWTQSHDNGYRYGWMTSNATECMNGVFKGARMLPMTSLVRLTFYRTILYFERRRAEISEAVDRGEVYTEYAMKKLKRWETRASAHSVTSIDRETQTFEVHTGMSMISPYKGQHTQVVSLMEGTCSCNKWQSFKIPCSHVIAVCNYMHLTYAAYIDECYLLSNFKQCYVGRFHPIQHLDYSPELSFTEVRPNADLLKGPGRPRTTRIHNKMDWKESSQSLICTICKVEGHNRRTCPQRASSSSRHYF</sequence>
<evidence type="ECO:0000256" key="2">
    <source>
        <dbReference type="ARBA" id="ARBA00022771"/>
    </source>
</evidence>
<dbReference type="PANTHER" id="PTHR31973">
    <property type="entry name" value="POLYPROTEIN, PUTATIVE-RELATED"/>
    <property type="match status" value="1"/>
</dbReference>
<name>A0A5A7UHL3_CUCMM</name>
<dbReference type="Pfam" id="PF04434">
    <property type="entry name" value="SWIM"/>
    <property type="match status" value="1"/>
</dbReference>
<dbReference type="GO" id="GO:0008270">
    <property type="term" value="F:zinc ion binding"/>
    <property type="evidence" value="ECO:0007669"/>
    <property type="project" value="UniProtKB-KW"/>
</dbReference>
<dbReference type="InterPro" id="IPR007527">
    <property type="entry name" value="Znf_SWIM"/>
</dbReference>
<keyword evidence="2 4" id="KW-0863">Zinc-finger</keyword>
<dbReference type="PANTHER" id="PTHR31973:SF195">
    <property type="entry name" value="MUDR FAMILY TRANSPOSASE"/>
    <property type="match status" value="1"/>
</dbReference>
<evidence type="ECO:0000313" key="6">
    <source>
        <dbReference type="EMBL" id="KAA0054037.1"/>
    </source>
</evidence>
<keyword evidence="3" id="KW-0862">Zinc</keyword>
<dbReference type="InterPro" id="IPR006564">
    <property type="entry name" value="Znf_PMZ"/>
</dbReference>
<evidence type="ECO:0000259" key="5">
    <source>
        <dbReference type="PROSITE" id="PS50966"/>
    </source>
</evidence>
<dbReference type="InterPro" id="IPR018289">
    <property type="entry name" value="MULE_transposase_dom"/>
</dbReference>
<evidence type="ECO:0000256" key="4">
    <source>
        <dbReference type="PROSITE-ProRule" id="PRU00325"/>
    </source>
</evidence>
<dbReference type="PROSITE" id="PS50966">
    <property type="entry name" value="ZF_SWIM"/>
    <property type="match status" value="1"/>
</dbReference>
<dbReference type="EMBL" id="SSTE01008974">
    <property type="protein sequence ID" value="KAA0054037.1"/>
    <property type="molecule type" value="Genomic_DNA"/>
</dbReference>
<accession>A0A5A7UHL3</accession>
<comment type="caution">
    <text evidence="6">The sequence shown here is derived from an EMBL/GenBank/DDBJ whole genome shotgun (WGS) entry which is preliminary data.</text>
</comment>
<feature type="domain" description="SWIM-type" evidence="5">
    <location>
        <begin position="468"/>
        <end position="506"/>
    </location>
</feature>
<evidence type="ECO:0000256" key="1">
    <source>
        <dbReference type="ARBA" id="ARBA00022723"/>
    </source>
</evidence>
<dbReference type="SMART" id="SM00575">
    <property type="entry name" value="ZnF_PMZ"/>
    <property type="match status" value="1"/>
</dbReference>
<dbReference type="Proteomes" id="UP000321393">
    <property type="component" value="Unassembled WGS sequence"/>
</dbReference>
<proteinExistence type="predicted"/>